<feature type="chain" id="PRO_5036849141" evidence="2">
    <location>
        <begin position="26"/>
        <end position="87"/>
    </location>
</feature>
<dbReference type="EMBL" id="JAEACU010000012">
    <property type="protein sequence ID" value="KAH7513184.1"/>
    <property type="molecule type" value="Genomic_DNA"/>
</dbReference>
<evidence type="ECO:0000313" key="4">
    <source>
        <dbReference type="Proteomes" id="UP000813462"/>
    </source>
</evidence>
<proteinExistence type="predicted"/>
<evidence type="ECO:0000256" key="1">
    <source>
        <dbReference type="SAM" id="MobiDB-lite"/>
    </source>
</evidence>
<keyword evidence="2" id="KW-0732">Signal</keyword>
<accession>A0A978UEJ1</accession>
<reference evidence="3" key="1">
    <citation type="journal article" date="2021" name="Front. Plant Sci.">
        <title>Chromosome-Scale Genome Assembly for Chinese Sour Jujube and Insights Into Its Genome Evolution and Domestication Signature.</title>
        <authorList>
            <person name="Shen L.-Y."/>
            <person name="Luo H."/>
            <person name="Wang X.-L."/>
            <person name="Wang X.-M."/>
            <person name="Qiu X.-J."/>
            <person name="Liu H."/>
            <person name="Zhou S.-S."/>
            <person name="Jia K.-H."/>
            <person name="Nie S."/>
            <person name="Bao Y.-T."/>
            <person name="Zhang R.-G."/>
            <person name="Yun Q.-Z."/>
            <person name="Chai Y.-H."/>
            <person name="Lu J.-Y."/>
            <person name="Li Y."/>
            <person name="Zhao S.-W."/>
            <person name="Mao J.-F."/>
            <person name="Jia S.-G."/>
            <person name="Mao Y.-M."/>
        </authorList>
    </citation>
    <scope>NUCLEOTIDE SEQUENCE</scope>
    <source>
        <strain evidence="3">AT0</strain>
        <tissue evidence="3">Leaf</tissue>
    </source>
</reference>
<evidence type="ECO:0000256" key="2">
    <source>
        <dbReference type="SAM" id="SignalP"/>
    </source>
</evidence>
<sequence length="87" mass="9559">MAYKIMFMKPLVLFLTFSFILFSAAYPATIGSLSLDMENPSLQGLQTEDGFDLGEGIIERRMDLQSTEDYSGAGANPEHDPKPPGKV</sequence>
<dbReference type="Proteomes" id="UP000813462">
    <property type="component" value="Unassembled WGS sequence"/>
</dbReference>
<comment type="caution">
    <text evidence="3">The sequence shown here is derived from an EMBL/GenBank/DDBJ whole genome shotgun (WGS) entry which is preliminary data.</text>
</comment>
<gene>
    <name evidence="3" type="ORF">FEM48_Zijuj12G0169500</name>
</gene>
<organism evidence="3 4">
    <name type="scientific">Ziziphus jujuba var. spinosa</name>
    <dbReference type="NCBI Taxonomy" id="714518"/>
    <lineage>
        <taxon>Eukaryota</taxon>
        <taxon>Viridiplantae</taxon>
        <taxon>Streptophyta</taxon>
        <taxon>Embryophyta</taxon>
        <taxon>Tracheophyta</taxon>
        <taxon>Spermatophyta</taxon>
        <taxon>Magnoliopsida</taxon>
        <taxon>eudicotyledons</taxon>
        <taxon>Gunneridae</taxon>
        <taxon>Pentapetalae</taxon>
        <taxon>rosids</taxon>
        <taxon>fabids</taxon>
        <taxon>Rosales</taxon>
        <taxon>Rhamnaceae</taxon>
        <taxon>Paliureae</taxon>
        <taxon>Ziziphus</taxon>
    </lineage>
</organism>
<feature type="compositionally biased region" description="Basic and acidic residues" evidence="1">
    <location>
        <begin position="77"/>
        <end position="87"/>
    </location>
</feature>
<name>A0A978UEJ1_ZIZJJ</name>
<feature type="signal peptide" evidence="2">
    <location>
        <begin position="1"/>
        <end position="25"/>
    </location>
</feature>
<feature type="region of interest" description="Disordered" evidence="1">
    <location>
        <begin position="67"/>
        <end position="87"/>
    </location>
</feature>
<dbReference type="AlphaFoldDB" id="A0A978UEJ1"/>
<evidence type="ECO:0000313" key="3">
    <source>
        <dbReference type="EMBL" id="KAH7513184.1"/>
    </source>
</evidence>
<dbReference type="PANTHER" id="PTHR33474:SF28">
    <property type="entry name" value="OS01G0815400 PROTEIN"/>
    <property type="match status" value="1"/>
</dbReference>
<dbReference type="PANTHER" id="PTHR33474">
    <property type="entry name" value="TRANSMEMBRANE PROTEIN"/>
    <property type="match status" value="1"/>
</dbReference>
<protein>
    <submittedName>
        <fullName evidence="3">Uncharacterized protein</fullName>
    </submittedName>
</protein>